<proteinExistence type="predicted"/>
<dbReference type="AlphaFoldDB" id="A0A9D4F4J9"/>
<evidence type="ECO:0000313" key="1">
    <source>
        <dbReference type="EMBL" id="KAH3792204.1"/>
    </source>
</evidence>
<reference evidence="1" key="1">
    <citation type="journal article" date="2019" name="bioRxiv">
        <title>The Genome of the Zebra Mussel, Dreissena polymorpha: A Resource for Invasive Species Research.</title>
        <authorList>
            <person name="McCartney M.A."/>
            <person name="Auch B."/>
            <person name="Kono T."/>
            <person name="Mallez S."/>
            <person name="Zhang Y."/>
            <person name="Obille A."/>
            <person name="Becker A."/>
            <person name="Abrahante J.E."/>
            <person name="Garbe J."/>
            <person name="Badalamenti J.P."/>
            <person name="Herman A."/>
            <person name="Mangelson H."/>
            <person name="Liachko I."/>
            <person name="Sullivan S."/>
            <person name="Sone E.D."/>
            <person name="Koren S."/>
            <person name="Silverstein K.A.T."/>
            <person name="Beckman K.B."/>
            <person name="Gohl D.M."/>
        </authorList>
    </citation>
    <scope>NUCLEOTIDE SEQUENCE</scope>
    <source>
        <strain evidence="1">Duluth1</strain>
        <tissue evidence="1">Whole animal</tissue>
    </source>
</reference>
<protein>
    <submittedName>
        <fullName evidence="1">Uncharacterized protein</fullName>
    </submittedName>
</protein>
<keyword evidence="2" id="KW-1185">Reference proteome</keyword>
<reference evidence="1" key="2">
    <citation type="submission" date="2020-11" db="EMBL/GenBank/DDBJ databases">
        <authorList>
            <person name="McCartney M.A."/>
            <person name="Auch B."/>
            <person name="Kono T."/>
            <person name="Mallez S."/>
            <person name="Becker A."/>
            <person name="Gohl D.M."/>
            <person name="Silverstein K.A.T."/>
            <person name="Koren S."/>
            <person name="Bechman K.B."/>
            <person name="Herman A."/>
            <person name="Abrahante J.E."/>
            <person name="Garbe J."/>
        </authorList>
    </citation>
    <scope>NUCLEOTIDE SEQUENCE</scope>
    <source>
        <strain evidence="1">Duluth1</strain>
        <tissue evidence="1">Whole animal</tissue>
    </source>
</reference>
<comment type="caution">
    <text evidence="1">The sequence shown here is derived from an EMBL/GenBank/DDBJ whole genome shotgun (WGS) entry which is preliminary data.</text>
</comment>
<accession>A0A9D4F4J9</accession>
<dbReference type="EMBL" id="JAIWYP010000007">
    <property type="protein sequence ID" value="KAH3792204.1"/>
    <property type="molecule type" value="Genomic_DNA"/>
</dbReference>
<dbReference type="Proteomes" id="UP000828390">
    <property type="component" value="Unassembled WGS sequence"/>
</dbReference>
<gene>
    <name evidence="1" type="ORF">DPMN_145695</name>
</gene>
<evidence type="ECO:0000313" key="2">
    <source>
        <dbReference type="Proteomes" id="UP000828390"/>
    </source>
</evidence>
<name>A0A9D4F4J9_DREPO</name>
<sequence>MLPQWGIEPMTTQSLGHLIHYTTATSTTSRVYRARYKYEDRGFVPGPCVYLSLNDYASIFPLSHSFNPFMPSV</sequence>
<organism evidence="1 2">
    <name type="scientific">Dreissena polymorpha</name>
    <name type="common">Zebra mussel</name>
    <name type="synonym">Mytilus polymorpha</name>
    <dbReference type="NCBI Taxonomy" id="45954"/>
    <lineage>
        <taxon>Eukaryota</taxon>
        <taxon>Metazoa</taxon>
        <taxon>Spiralia</taxon>
        <taxon>Lophotrochozoa</taxon>
        <taxon>Mollusca</taxon>
        <taxon>Bivalvia</taxon>
        <taxon>Autobranchia</taxon>
        <taxon>Heteroconchia</taxon>
        <taxon>Euheterodonta</taxon>
        <taxon>Imparidentia</taxon>
        <taxon>Neoheterodontei</taxon>
        <taxon>Myida</taxon>
        <taxon>Dreissenoidea</taxon>
        <taxon>Dreissenidae</taxon>
        <taxon>Dreissena</taxon>
    </lineage>
</organism>